<dbReference type="AlphaFoldDB" id="A0AAQ3MGS9"/>
<evidence type="ECO:0000313" key="2">
    <source>
        <dbReference type="Proteomes" id="UP001374535"/>
    </source>
</evidence>
<evidence type="ECO:0000313" key="1">
    <source>
        <dbReference type="EMBL" id="WVY90924.1"/>
    </source>
</evidence>
<proteinExistence type="predicted"/>
<sequence>MGMWLLHHVMDEDNHPSRNQRRLDCALSGRCGTQVRRSAFMLRRLAVLLLKRLALNAGAGTQRWAWLYLFHSALALKRLAMYKLKKSALNGRSDTQHWRTKTIPSSERNASPLGWISDKKMGVQGLYTFVHMTGDYYPDLVQVFYNNVKVVDGNIHSHVKGVDIIINNDTCQLSHLPECLQNRHTRKTQMFKDCMRYPGRYKKEKGFLYKWLDKDSWETGLRKSSKEQT</sequence>
<reference evidence="1 2" key="1">
    <citation type="journal article" date="2023" name="Life. Sci Alliance">
        <title>Evolutionary insights into 3D genome organization and epigenetic landscape of Vigna mungo.</title>
        <authorList>
            <person name="Junaid A."/>
            <person name="Singh B."/>
            <person name="Bhatia S."/>
        </authorList>
    </citation>
    <scope>NUCLEOTIDE SEQUENCE [LARGE SCALE GENOMIC DNA]</scope>
    <source>
        <strain evidence="1">Urdbean</strain>
    </source>
</reference>
<dbReference type="Proteomes" id="UP001374535">
    <property type="component" value="Chromosome 11"/>
</dbReference>
<protein>
    <submittedName>
        <fullName evidence="1">Uncharacterized protein</fullName>
    </submittedName>
</protein>
<name>A0AAQ3MGS9_VIGMU</name>
<accession>A0AAQ3MGS9</accession>
<organism evidence="1 2">
    <name type="scientific">Vigna mungo</name>
    <name type="common">Black gram</name>
    <name type="synonym">Phaseolus mungo</name>
    <dbReference type="NCBI Taxonomy" id="3915"/>
    <lineage>
        <taxon>Eukaryota</taxon>
        <taxon>Viridiplantae</taxon>
        <taxon>Streptophyta</taxon>
        <taxon>Embryophyta</taxon>
        <taxon>Tracheophyta</taxon>
        <taxon>Spermatophyta</taxon>
        <taxon>Magnoliopsida</taxon>
        <taxon>eudicotyledons</taxon>
        <taxon>Gunneridae</taxon>
        <taxon>Pentapetalae</taxon>
        <taxon>rosids</taxon>
        <taxon>fabids</taxon>
        <taxon>Fabales</taxon>
        <taxon>Fabaceae</taxon>
        <taxon>Papilionoideae</taxon>
        <taxon>50 kb inversion clade</taxon>
        <taxon>NPAAA clade</taxon>
        <taxon>indigoferoid/millettioid clade</taxon>
        <taxon>Phaseoleae</taxon>
        <taxon>Vigna</taxon>
    </lineage>
</organism>
<gene>
    <name evidence="1" type="ORF">V8G54_036438</name>
</gene>
<keyword evidence="2" id="KW-1185">Reference proteome</keyword>
<dbReference type="EMBL" id="CP144690">
    <property type="protein sequence ID" value="WVY90924.1"/>
    <property type="molecule type" value="Genomic_DNA"/>
</dbReference>